<dbReference type="EMBL" id="BARV01019399">
    <property type="protein sequence ID" value="GAI30479.1"/>
    <property type="molecule type" value="Genomic_DNA"/>
</dbReference>
<keyword evidence="8 9" id="KW-0472">Membrane</keyword>
<comment type="caution">
    <text evidence="10">The sequence shown here is derived from an EMBL/GenBank/DDBJ whole genome shotgun (WGS) entry which is preliminary data.</text>
</comment>
<keyword evidence="7" id="KW-0406">Ion transport</keyword>
<dbReference type="GO" id="GO:0016020">
    <property type="term" value="C:membrane"/>
    <property type="evidence" value="ECO:0007669"/>
    <property type="project" value="InterPro"/>
</dbReference>
<evidence type="ECO:0008006" key="11">
    <source>
        <dbReference type="Google" id="ProtNLM"/>
    </source>
</evidence>
<evidence type="ECO:0000256" key="9">
    <source>
        <dbReference type="SAM" id="Phobius"/>
    </source>
</evidence>
<name>X1PHZ7_9ZZZZ</name>
<evidence type="ECO:0000256" key="8">
    <source>
        <dbReference type="ARBA" id="ARBA00023136"/>
    </source>
</evidence>
<protein>
    <recommendedName>
        <fullName evidence="11">Sodium-translocating pyrophosphatase</fullName>
    </recommendedName>
</protein>
<organism evidence="10">
    <name type="scientific">marine sediment metagenome</name>
    <dbReference type="NCBI Taxonomy" id="412755"/>
    <lineage>
        <taxon>unclassified sequences</taxon>
        <taxon>metagenomes</taxon>
        <taxon>ecological metagenomes</taxon>
    </lineage>
</organism>
<keyword evidence="4" id="KW-0460">Magnesium</keyword>
<dbReference type="GO" id="GO:0004427">
    <property type="term" value="F:inorganic diphosphate phosphatase activity"/>
    <property type="evidence" value="ECO:0007669"/>
    <property type="project" value="InterPro"/>
</dbReference>
<evidence type="ECO:0000256" key="3">
    <source>
        <dbReference type="ARBA" id="ARBA00022692"/>
    </source>
</evidence>
<feature type="transmembrane region" description="Helical" evidence="9">
    <location>
        <begin position="129"/>
        <end position="153"/>
    </location>
</feature>
<reference evidence="10" key="1">
    <citation type="journal article" date="2014" name="Front. Microbiol.">
        <title>High frequency of phylogenetically diverse reductive dehalogenase-homologous genes in deep subseafloor sedimentary metagenomes.</title>
        <authorList>
            <person name="Kawai M."/>
            <person name="Futagami T."/>
            <person name="Toyoda A."/>
            <person name="Takaki Y."/>
            <person name="Nishi S."/>
            <person name="Hori S."/>
            <person name="Arai W."/>
            <person name="Tsubouchi T."/>
            <person name="Morono Y."/>
            <person name="Uchiyama I."/>
            <person name="Ito T."/>
            <person name="Fujiyama A."/>
            <person name="Inagaki F."/>
            <person name="Takami H."/>
        </authorList>
    </citation>
    <scope>NUCLEOTIDE SEQUENCE</scope>
    <source>
        <strain evidence="10">Expedition CK06-06</strain>
    </source>
</reference>
<dbReference type="PANTHER" id="PTHR31998">
    <property type="entry name" value="K(+)-INSENSITIVE PYROPHOSPHATE-ENERGIZED PROTON PUMP"/>
    <property type="match status" value="1"/>
</dbReference>
<keyword evidence="3 9" id="KW-0812">Transmembrane</keyword>
<feature type="transmembrane region" description="Helical" evidence="9">
    <location>
        <begin position="89"/>
        <end position="108"/>
    </location>
</feature>
<evidence type="ECO:0000256" key="1">
    <source>
        <dbReference type="ARBA" id="ARBA00004127"/>
    </source>
</evidence>
<evidence type="ECO:0000256" key="7">
    <source>
        <dbReference type="ARBA" id="ARBA00023065"/>
    </source>
</evidence>
<accession>X1PHZ7</accession>
<dbReference type="Pfam" id="PF03030">
    <property type="entry name" value="H_PPase"/>
    <property type="match status" value="1"/>
</dbReference>
<evidence type="ECO:0000313" key="10">
    <source>
        <dbReference type="EMBL" id="GAI30479.1"/>
    </source>
</evidence>
<keyword evidence="2" id="KW-0813">Transport</keyword>
<evidence type="ECO:0000256" key="4">
    <source>
        <dbReference type="ARBA" id="ARBA00022842"/>
    </source>
</evidence>
<dbReference type="AlphaFoldDB" id="X1PHZ7"/>
<feature type="transmembrane region" description="Helical" evidence="9">
    <location>
        <begin position="173"/>
        <end position="192"/>
    </location>
</feature>
<dbReference type="GO" id="GO:0009678">
    <property type="term" value="F:diphosphate hydrolysis-driven proton transmembrane transporter activity"/>
    <property type="evidence" value="ECO:0007669"/>
    <property type="project" value="InterPro"/>
</dbReference>
<feature type="transmembrane region" description="Helical" evidence="9">
    <location>
        <begin position="60"/>
        <end position="83"/>
    </location>
</feature>
<proteinExistence type="predicted"/>
<dbReference type="GO" id="GO:0012505">
    <property type="term" value="C:endomembrane system"/>
    <property type="evidence" value="ECO:0007669"/>
    <property type="project" value="UniProtKB-SubCell"/>
</dbReference>
<dbReference type="InterPro" id="IPR004131">
    <property type="entry name" value="PPase-energised_H-pump"/>
</dbReference>
<sequence length="226" mass="24460">MSSLLLLRIIPFIGSGISLILAIIFSALVTKKSRGSRRMEEISNAIFVGSRAYLNQQAKIMLIFFAVLVALLGIMVKFGYLYFASIPAFATGMGFSILIGYVGMWISTTSNARVTHAAKEKGLGEAMNIAITAASASGLLLAVVVLFYTAFWFNILFWWYGRGGVSQIETLHNVVNISVTFVIGASFAAFFMRTGGGIFTKAADMGADYVGKVESGLKEDDYRNPA</sequence>
<feature type="transmembrane region" description="Helical" evidence="9">
    <location>
        <begin position="6"/>
        <end position="29"/>
    </location>
</feature>
<comment type="subcellular location">
    <subcellularLocation>
        <location evidence="1">Endomembrane system</location>
        <topology evidence="1">Multi-pass membrane protein</topology>
    </subcellularLocation>
</comment>
<evidence type="ECO:0000256" key="5">
    <source>
        <dbReference type="ARBA" id="ARBA00022967"/>
    </source>
</evidence>
<keyword evidence="5" id="KW-1278">Translocase</keyword>
<evidence type="ECO:0000256" key="6">
    <source>
        <dbReference type="ARBA" id="ARBA00022989"/>
    </source>
</evidence>
<keyword evidence="6 9" id="KW-1133">Transmembrane helix</keyword>
<feature type="non-terminal residue" evidence="10">
    <location>
        <position position="226"/>
    </location>
</feature>
<evidence type="ECO:0000256" key="2">
    <source>
        <dbReference type="ARBA" id="ARBA00022448"/>
    </source>
</evidence>
<gene>
    <name evidence="10" type="ORF">S06H3_32608</name>
</gene>